<name>A0A853DH70_9MICO</name>
<dbReference type="EMBL" id="JACCHJ010000001">
    <property type="protein sequence ID" value="NYK08436.1"/>
    <property type="molecule type" value="Genomic_DNA"/>
</dbReference>
<dbReference type="RefSeq" id="WP_179699508.1">
    <property type="nucleotide sequence ID" value="NZ_BAAAHA010000002.1"/>
</dbReference>
<evidence type="ECO:0000313" key="4">
    <source>
        <dbReference type="Proteomes" id="UP000521075"/>
    </source>
</evidence>
<dbReference type="SUPFAM" id="SSF47598">
    <property type="entry name" value="Ribbon-helix-helix"/>
    <property type="match status" value="1"/>
</dbReference>
<sequence>MTATERLEFRVSRDHLDRIARAAQLSGEKVGAFARDAAEERAERVLRAYEATTTVPVEFFDDLWHALDAPAVPNPALAAAGERLRGLERG</sequence>
<dbReference type="AlphaFoldDB" id="A0A853DH70"/>
<evidence type="ECO:0000256" key="2">
    <source>
        <dbReference type="ARBA" id="ARBA00049988"/>
    </source>
</evidence>
<accession>A0A853DH70</accession>
<keyword evidence="1" id="KW-1277">Toxin-antitoxin system</keyword>
<evidence type="ECO:0000256" key="1">
    <source>
        <dbReference type="ARBA" id="ARBA00022649"/>
    </source>
</evidence>
<dbReference type="InterPro" id="IPR010985">
    <property type="entry name" value="Ribbon_hlx_hlx"/>
</dbReference>
<evidence type="ECO:0000313" key="3">
    <source>
        <dbReference type="EMBL" id="NYK08436.1"/>
    </source>
</evidence>
<gene>
    <name evidence="3" type="ORF">HNR14_000317</name>
</gene>
<protein>
    <submittedName>
        <fullName evidence="3">Uncharacterized protein (DUF1778 family)</fullName>
    </submittedName>
</protein>
<dbReference type="GO" id="GO:0006355">
    <property type="term" value="P:regulation of DNA-templated transcription"/>
    <property type="evidence" value="ECO:0007669"/>
    <property type="project" value="InterPro"/>
</dbReference>
<dbReference type="Pfam" id="PF08681">
    <property type="entry name" value="TacA1"/>
    <property type="match status" value="1"/>
</dbReference>
<comment type="similarity">
    <text evidence="2">Belongs to the TacA antitoxin family.</text>
</comment>
<dbReference type="Proteomes" id="UP000521075">
    <property type="component" value="Unassembled WGS sequence"/>
</dbReference>
<keyword evidence="4" id="KW-1185">Reference proteome</keyword>
<organism evidence="3 4">
    <name type="scientific">Leifsonia naganoensis</name>
    <dbReference type="NCBI Taxonomy" id="150025"/>
    <lineage>
        <taxon>Bacteria</taxon>
        <taxon>Bacillati</taxon>
        <taxon>Actinomycetota</taxon>
        <taxon>Actinomycetes</taxon>
        <taxon>Micrococcales</taxon>
        <taxon>Microbacteriaceae</taxon>
        <taxon>Leifsonia</taxon>
    </lineage>
</organism>
<comment type="caution">
    <text evidence="3">The sequence shown here is derived from an EMBL/GenBank/DDBJ whole genome shotgun (WGS) entry which is preliminary data.</text>
</comment>
<reference evidence="3 4" key="1">
    <citation type="submission" date="2020-07" db="EMBL/GenBank/DDBJ databases">
        <title>Sequencing the genomes of 1000 actinobacteria strains.</title>
        <authorList>
            <person name="Klenk H.-P."/>
        </authorList>
    </citation>
    <scope>NUCLEOTIDE SEQUENCE [LARGE SCALE GENOMIC DNA]</scope>
    <source>
        <strain evidence="3 4">DSM 15166</strain>
    </source>
</reference>
<proteinExistence type="inferred from homology"/>
<dbReference type="InterPro" id="IPR014795">
    <property type="entry name" value="TacA_1-like"/>
</dbReference>
<dbReference type="Gene3D" id="1.20.5.780">
    <property type="entry name" value="Single helix bin"/>
    <property type="match status" value="1"/>
</dbReference>